<dbReference type="EMBL" id="QJKI01000007">
    <property type="protein sequence ID" value="PXX79281.1"/>
    <property type="molecule type" value="Genomic_DNA"/>
</dbReference>
<dbReference type="Proteomes" id="UP000247555">
    <property type="component" value="Unassembled WGS sequence"/>
</dbReference>
<dbReference type="InterPro" id="IPR050272">
    <property type="entry name" value="Isochorismatase-like_hydrls"/>
</dbReference>
<gene>
    <name evidence="3" type="ORF">DFR34_10731</name>
</gene>
<name>A0A318KNB4_9NEIS</name>
<keyword evidence="4" id="KW-1185">Reference proteome</keyword>
<evidence type="ECO:0000313" key="3">
    <source>
        <dbReference type="EMBL" id="PXX79281.1"/>
    </source>
</evidence>
<sequence length="171" mass="18028">MNQPALIVIDVQNDYFADGAFPLWQTDAALSQVEAAVAHARAHHVPVILVQHIAAGPAPFFNRDSHGVAIHPRLLAAAPDAPVVIKTHADSFLETDLQATLDALGVDSLWLCGMMTHNCVTHTALSPAAARYPVTVLGDASTTVSEILHILALRALAPRVAVKTVAELGVA</sequence>
<dbReference type="OrthoDB" id="5360912at2"/>
<comment type="caution">
    <text evidence="3">The sequence shown here is derived from an EMBL/GenBank/DDBJ whole genome shotgun (WGS) entry which is preliminary data.</text>
</comment>
<organism evidence="3 4">
    <name type="scientific">Rivihabitans pingtungensis</name>
    <dbReference type="NCBI Taxonomy" id="1054498"/>
    <lineage>
        <taxon>Bacteria</taxon>
        <taxon>Pseudomonadati</taxon>
        <taxon>Pseudomonadota</taxon>
        <taxon>Betaproteobacteria</taxon>
        <taxon>Neisseriales</taxon>
        <taxon>Aquaspirillaceae</taxon>
        <taxon>Rivihabitans</taxon>
    </lineage>
</organism>
<dbReference type="InterPro" id="IPR036380">
    <property type="entry name" value="Isochorismatase-like_sf"/>
</dbReference>
<accession>A0A318KNB4</accession>
<evidence type="ECO:0000256" key="1">
    <source>
        <dbReference type="ARBA" id="ARBA00022801"/>
    </source>
</evidence>
<protein>
    <submittedName>
        <fullName evidence="3">Nicotinamidase-related amidase</fullName>
    </submittedName>
</protein>
<dbReference type="GO" id="GO:0016787">
    <property type="term" value="F:hydrolase activity"/>
    <property type="evidence" value="ECO:0007669"/>
    <property type="project" value="UniProtKB-KW"/>
</dbReference>
<keyword evidence="1" id="KW-0378">Hydrolase</keyword>
<dbReference type="RefSeq" id="WP_110390483.1">
    <property type="nucleotide sequence ID" value="NZ_QJKI01000007.1"/>
</dbReference>
<feature type="domain" description="Isochorismatase-like" evidence="2">
    <location>
        <begin position="5"/>
        <end position="162"/>
    </location>
</feature>
<dbReference type="PANTHER" id="PTHR43540">
    <property type="entry name" value="PEROXYUREIDOACRYLATE/UREIDOACRYLATE AMIDOHYDROLASE-RELATED"/>
    <property type="match status" value="1"/>
</dbReference>
<dbReference type="Pfam" id="PF00857">
    <property type="entry name" value="Isochorismatase"/>
    <property type="match status" value="1"/>
</dbReference>
<dbReference type="SUPFAM" id="SSF52499">
    <property type="entry name" value="Isochorismatase-like hydrolases"/>
    <property type="match status" value="1"/>
</dbReference>
<dbReference type="AlphaFoldDB" id="A0A318KNB4"/>
<proteinExistence type="predicted"/>
<evidence type="ECO:0000313" key="4">
    <source>
        <dbReference type="Proteomes" id="UP000247555"/>
    </source>
</evidence>
<dbReference type="Gene3D" id="3.40.50.850">
    <property type="entry name" value="Isochorismatase-like"/>
    <property type="match status" value="1"/>
</dbReference>
<dbReference type="InterPro" id="IPR000868">
    <property type="entry name" value="Isochorismatase-like_dom"/>
</dbReference>
<evidence type="ECO:0000259" key="2">
    <source>
        <dbReference type="Pfam" id="PF00857"/>
    </source>
</evidence>
<reference evidence="3 4" key="1">
    <citation type="submission" date="2018-05" db="EMBL/GenBank/DDBJ databases">
        <title>Genomic Encyclopedia of Type Strains, Phase IV (KMG-IV): sequencing the most valuable type-strain genomes for metagenomic binning, comparative biology and taxonomic classification.</title>
        <authorList>
            <person name="Goeker M."/>
        </authorList>
    </citation>
    <scope>NUCLEOTIDE SEQUENCE [LARGE SCALE GENOMIC DNA]</scope>
    <source>
        <strain evidence="3 4">DSM 29661</strain>
    </source>
</reference>
<dbReference type="PANTHER" id="PTHR43540:SF15">
    <property type="entry name" value="BLR5631 PROTEIN"/>
    <property type="match status" value="1"/>
</dbReference>